<name>A0A544Z3J6_9ACTN</name>
<feature type="transmembrane region" description="Helical" evidence="1">
    <location>
        <begin position="72"/>
        <end position="88"/>
    </location>
</feature>
<dbReference type="Proteomes" id="UP000316541">
    <property type="component" value="Unassembled WGS sequence"/>
</dbReference>
<gene>
    <name evidence="2" type="ORF">FLX08_03990</name>
</gene>
<evidence type="ECO:0000256" key="1">
    <source>
        <dbReference type="SAM" id="Phobius"/>
    </source>
</evidence>
<keyword evidence="1" id="KW-0812">Transmembrane</keyword>
<comment type="caution">
    <text evidence="2">The sequence shown here is derived from an EMBL/GenBank/DDBJ whole genome shotgun (WGS) entry which is preliminary data.</text>
</comment>
<dbReference type="EMBL" id="VIRM01000003">
    <property type="protein sequence ID" value="TQS23620.1"/>
    <property type="molecule type" value="Genomic_DNA"/>
</dbReference>
<evidence type="ECO:0000313" key="2">
    <source>
        <dbReference type="EMBL" id="TQS23620.1"/>
    </source>
</evidence>
<evidence type="ECO:0000313" key="3">
    <source>
        <dbReference type="Proteomes" id="UP000316541"/>
    </source>
</evidence>
<dbReference type="AlphaFoldDB" id="A0A544Z3J6"/>
<accession>A0A544Z3J6</accession>
<keyword evidence="1" id="KW-0472">Membrane</keyword>
<protein>
    <recommendedName>
        <fullName evidence="4">M48 family metalloprotease</fullName>
    </recommendedName>
</protein>
<feature type="transmembrane region" description="Helical" evidence="1">
    <location>
        <begin position="41"/>
        <end position="66"/>
    </location>
</feature>
<organism evidence="2 3">
    <name type="scientific">Microbispora hainanensis</name>
    <dbReference type="NCBI Taxonomy" id="568844"/>
    <lineage>
        <taxon>Bacteria</taxon>
        <taxon>Bacillati</taxon>
        <taxon>Actinomycetota</taxon>
        <taxon>Actinomycetes</taxon>
        <taxon>Streptosporangiales</taxon>
        <taxon>Streptosporangiaceae</taxon>
        <taxon>Microbispora</taxon>
    </lineage>
</organism>
<proteinExistence type="predicted"/>
<evidence type="ECO:0008006" key="4">
    <source>
        <dbReference type="Google" id="ProtNLM"/>
    </source>
</evidence>
<dbReference type="RefSeq" id="WP_142616802.1">
    <property type="nucleotide sequence ID" value="NZ_VIRM01000003.1"/>
</dbReference>
<keyword evidence="1" id="KW-1133">Transmembrane helix</keyword>
<sequence length="391" mass="41955">MNLSSPPEEVRTDPLPRDTRRRFLRLRGRRLDRPGHTAAKLAALALSAVVHAVTAAFLAAGVFIVTGWRGNVIGWLCGSVPIAIAIWTRPRTIRLPDGAEEVTGAEAPALFEAAGRIAGAVGAAPPAAVYVHDRLYRCAYLRPGLRRRPVLLVGLPLLLALTPRERAGMLAAELARDVSGDPRRGLLVPSALATVGEWRRALTGMRVEGYRDYGDPLLEANSAVKGGRMASQAIGKVTGWILAWPLFLAELALRRLVSARSQHAVYFADQVAARAVSSRAVVEYADALLMAESRLTPVMAAARRGETAEEIRRAVLSRDPGTALVAARREDSLAGQSPWQAEPPAALRALLLESAGVEEGTAGIGSGESDRIDAELSRHLARTIRELSRIT</sequence>
<reference evidence="2 3" key="1">
    <citation type="submission" date="2019-07" db="EMBL/GenBank/DDBJ databases">
        <title>Microbispora hainanensis DSM 45428.</title>
        <authorList>
            <person name="Thawai C."/>
        </authorList>
    </citation>
    <scope>NUCLEOTIDE SEQUENCE [LARGE SCALE GENOMIC DNA]</scope>
    <source>
        <strain evidence="2 3">DSM 45428</strain>
    </source>
</reference>